<dbReference type="Proteomes" id="UP000053235">
    <property type="component" value="Unassembled WGS sequence"/>
</dbReference>
<protein>
    <submittedName>
        <fullName evidence="2">Uncharacterized protein</fullName>
    </submittedName>
</protein>
<gene>
    <name evidence="2" type="ORF">LAX5112_01244</name>
</gene>
<dbReference type="AlphaFoldDB" id="A0A0M6ZXZ9"/>
<evidence type="ECO:0000313" key="2">
    <source>
        <dbReference type="EMBL" id="CTQ67167.1"/>
    </source>
</evidence>
<feature type="compositionally biased region" description="Basic and acidic residues" evidence="1">
    <location>
        <begin position="162"/>
        <end position="175"/>
    </location>
</feature>
<evidence type="ECO:0000313" key="3">
    <source>
        <dbReference type="Proteomes" id="UP000053235"/>
    </source>
</evidence>
<dbReference type="RefSeq" id="WP_144432060.1">
    <property type="nucleotide sequence ID" value="NZ_CXWD01000004.1"/>
</dbReference>
<proteinExistence type="predicted"/>
<name>A0A0M6ZXZ9_9HYPH</name>
<reference evidence="3" key="1">
    <citation type="submission" date="2015-07" db="EMBL/GenBank/DDBJ databases">
        <authorList>
            <person name="Rodrigo-Torres Lidia"/>
            <person name="Arahal R.David."/>
        </authorList>
    </citation>
    <scope>NUCLEOTIDE SEQUENCE [LARGE SCALE GENOMIC DNA]</scope>
    <source>
        <strain evidence="3">CECT 5112</strain>
    </source>
</reference>
<sequence>MTDRYNAATYFELIVKPTYEEYQAAPFNFRKVFLAAMVMAPTPEYIPHETIEDAKAAKAKAYDLRDQWTDTNTSFKHLCLFANAAKHGRRSGTSEPAFPSEYRPPARAGHAVVGRSVTGDRSGRFWIEINGDKIDVHEMMRDAYAFISKKIQEHGGPVNYHSHTEWDPNRKHDGSGDPASSN</sequence>
<accession>A0A0M6ZXZ9</accession>
<feature type="region of interest" description="Disordered" evidence="1">
    <location>
        <begin position="158"/>
        <end position="182"/>
    </location>
</feature>
<dbReference type="EMBL" id="CXWD01000004">
    <property type="protein sequence ID" value="CTQ67167.1"/>
    <property type="molecule type" value="Genomic_DNA"/>
</dbReference>
<feature type="region of interest" description="Disordered" evidence="1">
    <location>
        <begin position="90"/>
        <end position="111"/>
    </location>
</feature>
<evidence type="ECO:0000256" key="1">
    <source>
        <dbReference type="SAM" id="MobiDB-lite"/>
    </source>
</evidence>
<organism evidence="2 3">
    <name type="scientific">Roseibium alexandrii</name>
    <dbReference type="NCBI Taxonomy" id="388408"/>
    <lineage>
        <taxon>Bacteria</taxon>
        <taxon>Pseudomonadati</taxon>
        <taxon>Pseudomonadota</taxon>
        <taxon>Alphaproteobacteria</taxon>
        <taxon>Hyphomicrobiales</taxon>
        <taxon>Stappiaceae</taxon>
        <taxon>Roseibium</taxon>
    </lineage>
</organism>
<keyword evidence="3" id="KW-1185">Reference proteome</keyword>